<evidence type="ECO:0000259" key="1">
    <source>
        <dbReference type="Pfam" id="PF00646"/>
    </source>
</evidence>
<evidence type="ECO:0000313" key="3">
    <source>
        <dbReference type="WBParaSite" id="ACRNAN_scaffold189.g21207.t1"/>
    </source>
</evidence>
<dbReference type="AlphaFoldDB" id="A0A914D741"/>
<dbReference type="Proteomes" id="UP000887540">
    <property type="component" value="Unplaced"/>
</dbReference>
<organism evidence="2 3">
    <name type="scientific">Acrobeloides nanus</name>
    <dbReference type="NCBI Taxonomy" id="290746"/>
    <lineage>
        <taxon>Eukaryota</taxon>
        <taxon>Metazoa</taxon>
        <taxon>Ecdysozoa</taxon>
        <taxon>Nematoda</taxon>
        <taxon>Chromadorea</taxon>
        <taxon>Rhabditida</taxon>
        <taxon>Tylenchina</taxon>
        <taxon>Cephalobomorpha</taxon>
        <taxon>Cephaloboidea</taxon>
        <taxon>Cephalobidae</taxon>
        <taxon>Acrobeloides</taxon>
    </lineage>
</organism>
<proteinExistence type="predicted"/>
<dbReference type="InterPro" id="IPR001810">
    <property type="entry name" value="F-box_dom"/>
</dbReference>
<dbReference type="Pfam" id="PF00646">
    <property type="entry name" value="F-box"/>
    <property type="match status" value="1"/>
</dbReference>
<reference evidence="3" key="1">
    <citation type="submission" date="2022-11" db="UniProtKB">
        <authorList>
            <consortium name="WormBaseParasite"/>
        </authorList>
    </citation>
    <scope>IDENTIFICATION</scope>
</reference>
<accession>A0A914D741</accession>
<sequence length="79" mass="9352">MDINSVKVELFTKLRELYTKTVGNIESQHWIDQAENLLNDHLFLRCILIPKSMPIELLCDVFSFTKREDLFSCQLVNRH</sequence>
<feature type="domain" description="F-box" evidence="1">
    <location>
        <begin position="52"/>
        <end position="78"/>
    </location>
</feature>
<name>A0A914D741_9BILA</name>
<evidence type="ECO:0000313" key="2">
    <source>
        <dbReference type="Proteomes" id="UP000887540"/>
    </source>
</evidence>
<dbReference type="WBParaSite" id="ACRNAN_scaffold189.g21207.t1">
    <property type="protein sequence ID" value="ACRNAN_scaffold189.g21207.t1"/>
    <property type="gene ID" value="ACRNAN_scaffold189.g21207"/>
</dbReference>
<keyword evidence="2" id="KW-1185">Reference proteome</keyword>
<protein>
    <submittedName>
        <fullName evidence="3">F-box domain-containing protein</fullName>
    </submittedName>
</protein>